<reference evidence="6" key="1">
    <citation type="journal article" date="2020" name="Nature">
        <title>Giant virus diversity and host interactions through global metagenomics.</title>
        <authorList>
            <person name="Schulz F."/>
            <person name="Roux S."/>
            <person name="Paez-Espino D."/>
            <person name="Jungbluth S."/>
            <person name="Walsh D.A."/>
            <person name="Denef V.J."/>
            <person name="McMahon K.D."/>
            <person name="Konstantinidis K.T."/>
            <person name="Eloe-Fadrosh E.A."/>
            <person name="Kyrpides N.C."/>
            <person name="Woyke T."/>
        </authorList>
    </citation>
    <scope>NUCLEOTIDE SEQUENCE</scope>
    <source>
        <strain evidence="6">GVMAG-M-3300009161-52</strain>
    </source>
</reference>
<dbReference type="Gene3D" id="3.90.660.10">
    <property type="match status" value="1"/>
</dbReference>
<protein>
    <recommendedName>
        <fullName evidence="5">Cytochrome b5 heme-binding domain-containing protein</fullName>
    </recommendedName>
</protein>
<dbReference type="PANTHER" id="PTHR19359">
    <property type="entry name" value="CYTOCHROME B5"/>
    <property type="match status" value="1"/>
</dbReference>
<dbReference type="SMART" id="SM01117">
    <property type="entry name" value="Cyt-b5"/>
    <property type="match status" value="1"/>
</dbReference>
<dbReference type="PROSITE" id="PS50255">
    <property type="entry name" value="CYTOCHROME_B5_2"/>
    <property type="match status" value="1"/>
</dbReference>
<comment type="similarity">
    <text evidence="4">Belongs to the cytochrome b5 family.</text>
</comment>
<dbReference type="InterPro" id="IPR001199">
    <property type="entry name" value="Cyt_B5-like_heme/steroid-bd"/>
</dbReference>
<dbReference type="GO" id="GO:0020037">
    <property type="term" value="F:heme binding"/>
    <property type="evidence" value="ECO:0007669"/>
    <property type="project" value="TreeGrafter"/>
</dbReference>
<dbReference type="GO" id="GO:0016491">
    <property type="term" value="F:oxidoreductase activity"/>
    <property type="evidence" value="ECO:0007669"/>
    <property type="project" value="InterPro"/>
</dbReference>
<dbReference type="GO" id="GO:0046872">
    <property type="term" value="F:metal ion binding"/>
    <property type="evidence" value="ECO:0007669"/>
    <property type="project" value="UniProtKB-KW"/>
</dbReference>
<evidence type="ECO:0000256" key="2">
    <source>
        <dbReference type="ARBA" id="ARBA00022723"/>
    </source>
</evidence>
<dbReference type="PANTHER" id="PTHR19359:SF14">
    <property type="entry name" value="CYTOCHROME B5 A"/>
    <property type="match status" value="1"/>
</dbReference>
<dbReference type="InterPro" id="IPR036188">
    <property type="entry name" value="FAD/NAD-bd_sf"/>
</dbReference>
<keyword evidence="3" id="KW-0408">Iron</keyword>
<keyword evidence="2" id="KW-0479">Metal-binding</keyword>
<accession>A0A6C0EZV6</accession>
<dbReference type="AlphaFoldDB" id="A0A6C0EZV6"/>
<feature type="domain" description="Cytochrome b5 heme-binding" evidence="5">
    <location>
        <begin position="518"/>
        <end position="593"/>
    </location>
</feature>
<dbReference type="Gene3D" id="3.90.660.20">
    <property type="entry name" value="Protoporphyrinogen oxidase, mitochondrial, domain 2"/>
    <property type="match status" value="1"/>
</dbReference>
<organism evidence="6">
    <name type="scientific">viral metagenome</name>
    <dbReference type="NCBI Taxonomy" id="1070528"/>
    <lineage>
        <taxon>unclassified sequences</taxon>
        <taxon>metagenomes</taxon>
        <taxon>organismal metagenomes</taxon>
    </lineage>
</organism>
<dbReference type="InterPro" id="IPR050668">
    <property type="entry name" value="Cytochrome_b5"/>
</dbReference>
<dbReference type="EMBL" id="MN738982">
    <property type="protein sequence ID" value="QHT33993.1"/>
    <property type="molecule type" value="Genomic_DNA"/>
</dbReference>
<dbReference type="Pfam" id="PF00173">
    <property type="entry name" value="Cyt-b5"/>
    <property type="match status" value="1"/>
</dbReference>
<dbReference type="Gene3D" id="3.50.50.60">
    <property type="entry name" value="FAD/NAD(P)-binding domain"/>
    <property type="match status" value="2"/>
</dbReference>
<sequence length="594" mass="68379">MSQDNYYDYVVVGAGVSGLYTAHELYKKYPSASICVLEATAYIGGRLHSIKYDGLIMDGGGARFNTDQHRIVSLIKELDLWDKVIPIKTDSTYKPVNDTYKSLGQVFPTIDDFIIYMKKYIKDNNIKRDTLVNTTIIEFAEKHFIKEYPNINHYLINIYPYYSELIVLNALESINLFSNELSAKTNYFILNGGLEQITETLYNKLKDLKQNKNCNNNKCNIDIYKETPVLEINHGQDGNDSHKYIIKTDNMGSQESNEQGKVFTAKHIIITIPKNKLIKIKFSLSAGNNSNHTNHSNHTKLKEFKNNINSVQNEPLYRIYARYPLDKKTNKVWFDGMGKIVTDLPIKYIIPNNYKKGVIMISYTDSKFARYWVKQVADGTFETTLNKQLKQLFPDIDIPKAKWYKHCPWVSGAGYWKKGYDRKVIMPKMIQPLGPNENIYICGENYSSHQAWVEGSLETSEMVLDKLDKNSKKEKSMKNKTMKKVKNMKKIQNMNNMNMNKLMKGGKTKKNTKLSTKEKEYTLAEVAKHNTKSDAWIVIHGKVANVTNWIPKHPGGDIIMKGVGKDATKLFESIGHDDYARKMFKKYQIGILKK</sequence>
<dbReference type="SUPFAM" id="SSF55856">
    <property type="entry name" value="Cytochrome b5-like heme/steroid binding domain"/>
    <property type="match status" value="1"/>
</dbReference>
<evidence type="ECO:0000256" key="1">
    <source>
        <dbReference type="ARBA" id="ARBA00022617"/>
    </source>
</evidence>
<name>A0A6C0EZV6_9ZZZZ</name>
<evidence type="ECO:0000313" key="6">
    <source>
        <dbReference type="EMBL" id="QHT33993.1"/>
    </source>
</evidence>
<dbReference type="InterPro" id="IPR036400">
    <property type="entry name" value="Cyt_B5-like_heme/steroid_sf"/>
</dbReference>
<dbReference type="GO" id="GO:0016020">
    <property type="term" value="C:membrane"/>
    <property type="evidence" value="ECO:0007669"/>
    <property type="project" value="TreeGrafter"/>
</dbReference>
<dbReference type="SUPFAM" id="SSF51905">
    <property type="entry name" value="FAD/NAD(P)-binding domain"/>
    <property type="match status" value="1"/>
</dbReference>
<dbReference type="Pfam" id="PF01593">
    <property type="entry name" value="Amino_oxidase"/>
    <property type="match status" value="1"/>
</dbReference>
<proteinExistence type="inferred from homology"/>
<evidence type="ECO:0000259" key="5">
    <source>
        <dbReference type="PROSITE" id="PS50255"/>
    </source>
</evidence>
<evidence type="ECO:0000256" key="3">
    <source>
        <dbReference type="ARBA" id="ARBA00023004"/>
    </source>
</evidence>
<dbReference type="Gene3D" id="1.20.1440.240">
    <property type="match status" value="1"/>
</dbReference>
<dbReference type="Gene3D" id="3.10.120.10">
    <property type="entry name" value="Cytochrome b5-like heme/steroid binding domain"/>
    <property type="match status" value="1"/>
</dbReference>
<evidence type="ECO:0000256" key="4">
    <source>
        <dbReference type="ARBA" id="ARBA00038168"/>
    </source>
</evidence>
<dbReference type="InterPro" id="IPR002937">
    <property type="entry name" value="Amino_oxidase"/>
</dbReference>
<keyword evidence="1" id="KW-0349">Heme</keyword>